<feature type="transmembrane region" description="Helical" evidence="9">
    <location>
        <begin position="78"/>
        <end position="97"/>
    </location>
</feature>
<evidence type="ECO:0000256" key="4">
    <source>
        <dbReference type="ARBA" id="ARBA00022679"/>
    </source>
</evidence>
<accession>A0A563F0H9</accession>
<feature type="transmembrane region" description="Helical" evidence="9">
    <location>
        <begin position="56"/>
        <end position="72"/>
    </location>
</feature>
<dbReference type="EMBL" id="VOBR01000003">
    <property type="protein sequence ID" value="TWP53288.1"/>
    <property type="molecule type" value="Genomic_DNA"/>
</dbReference>
<feature type="transmembrane region" description="Helical" evidence="9">
    <location>
        <begin position="147"/>
        <end position="166"/>
    </location>
</feature>
<keyword evidence="3" id="KW-0597">Phosphoprotein</keyword>
<sequence length="380" mass="41351">MMRTLAQVLLLPDPTRVFAQLFGRYKRYANWAFLLYGVIIAIIGSAEYVKYDEPDGYWPLFFALTVGTYVLLTRSPLAAWRLATVAVLVEGGLSYYYEAPLTAWQWCMYVPVLASLALFYSRGVVITTLVFTELVMLAFRGRETEEVVTWSMLAVLVIAVVGYLFGARGRAEQQIEEEKAEKGALVERARIAREMHDIVAHHMSNVVVRCETAPYRITDLSDAAKEEFAEVGEAARSAITDMQRLLGVLRADGQTPDTEPQPGINQIPELVRGTGSAAEIDVGDVPEAVGLTAYRVVQEAITNAQRHAPGSVVSVHVHREGDELDVVVRNTAGGPSLGGGGGRGLTGMRERVAVHGGTLTVKSTDDGGFAVRARIPLGGK</sequence>
<dbReference type="Pfam" id="PF07730">
    <property type="entry name" value="HisKA_3"/>
    <property type="match status" value="1"/>
</dbReference>
<keyword evidence="6 11" id="KW-0418">Kinase</keyword>
<evidence type="ECO:0000256" key="8">
    <source>
        <dbReference type="ARBA" id="ARBA00023012"/>
    </source>
</evidence>
<dbReference type="Gene3D" id="1.20.5.1930">
    <property type="match status" value="1"/>
</dbReference>
<dbReference type="CDD" id="cd16917">
    <property type="entry name" value="HATPase_UhpB-NarQ-NarX-like"/>
    <property type="match status" value="1"/>
</dbReference>
<protein>
    <recommendedName>
        <fullName evidence="2">histidine kinase</fullName>
        <ecNumber evidence="2">2.7.13.3</ecNumber>
    </recommendedName>
</protein>
<evidence type="ECO:0000256" key="7">
    <source>
        <dbReference type="ARBA" id="ARBA00022840"/>
    </source>
</evidence>
<evidence type="ECO:0000256" key="1">
    <source>
        <dbReference type="ARBA" id="ARBA00000085"/>
    </source>
</evidence>
<dbReference type="GO" id="GO:0005524">
    <property type="term" value="F:ATP binding"/>
    <property type="evidence" value="ECO:0007669"/>
    <property type="project" value="UniProtKB-KW"/>
</dbReference>
<dbReference type="InterPro" id="IPR003594">
    <property type="entry name" value="HATPase_dom"/>
</dbReference>
<organism evidence="11 12">
    <name type="scientific">Lentzea tibetensis</name>
    <dbReference type="NCBI Taxonomy" id="2591470"/>
    <lineage>
        <taxon>Bacteria</taxon>
        <taxon>Bacillati</taxon>
        <taxon>Actinomycetota</taxon>
        <taxon>Actinomycetes</taxon>
        <taxon>Pseudonocardiales</taxon>
        <taxon>Pseudonocardiaceae</taxon>
        <taxon>Lentzea</taxon>
    </lineage>
</organism>
<feature type="transmembrane region" description="Helical" evidence="9">
    <location>
        <begin position="29"/>
        <end position="49"/>
    </location>
</feature>
<evidence type="ECO:0000259" key="10">
    <source>
        <dbReference type="SMART" id="SM00387"/>
    </source>
</evidence>
<comment type="caution">
    <text evidence="11">The sequence shown here is derived from an EMBL/GenBank/DDBJ whole genome shotgun (WGS) entry which is preliminary data.</text>
</comment>
<keyword evidence="8" id="KW-0902">Two-component regulatory system</keyword>
<dbReference type="GO" id="GO:0046983">
    <property type="term" value="F:protein dimerization activity"/>
    <property type="evidence" value="ECO:0007669"/>
    <property type="project" value="InterPro"/>
</dbReference>
<dbReference type="InterPro" id="IPR036890">
    <property type="entry name" value="HATPase_C_sf"/>
</dbReference>
<evidence type="ECO:0000256" key="2">
    <source>
        <dbReference type="ARBA" id="ARBA00012438"/>
    </source>
</evidence>
<evidence type="ECO:0000256" key="6">
    <source>
        <dbReference type="ARBA" id="ARBA00022777"/>
    </source>
</evidence>
<dbReference type="EC" id="2.7.13.3" evidence="2"/>
<keyword evidence="12" id="KW-1185">Reference proteome</keyword>
<reference evidence="11 12" key="1">
    <citation type="submission" date="2019-07" db="EMBL/GenBank/DDBJ databases">
        <title>Lentzea xizangensis sp. nov., isolated from Qinghai-Tibetan Plateau Soils.</title>
        <authorList>
            <person name="Huang J."/>
        </authorList>
    </citation>
    <scope>NUCLEOTIDE SEQUENCE [LARGE SCALE GENOMIC DNA]</scope>
    <source>
        <strain evidence="11 12">FXJ1.1311</strain>
    </source>
</reference>
<keyword evidence="5" id="KW-0547">Nucleotide-binding</keyword>
<dbReference type="GO" id="GO:0016020">
    <property type="term" value="C:membrane"/>
    <property type="evidence" value="ECO:0007669"/>
    <property type="project" value="InterPro"/>
</dbReference>
<dbReference type="AlphaFoldDB" id="A0A563F0H9"/>
<dbReference type="Gene3D" id="3.30.565.10">
    <property type="entry name" value="Histidine kinase-like ATPase, C-terminal domain"/>
    <property type="match status" value="1"/>
</dbReference>
<evidence type="ECO:0000256" key="5">
    <source>
        <dbReference type="ARBA" id="ARBA00022741"/>
    </source>
</evidence>
<evidence type="ECO:0000256" key="9">
    <source>
        <dbReference type="SAM" id="Phobius"/>
    </source>
</evidence>
<keyword evidence="7" id="KW-0067">ATP-binding</keyword>
<keyword evidence="9" id="KW-1133">Transmembrane helix</keyword>
<comment type="catalytic activity">
    <reaction evidence="1">
        <text>ATP + protein L-histidine = ADP + protein N-phospho-L-histidine.</text>
        <dbReference type="EC" id="2.7.13.3"/>
    </reaction>
</comment>
<dbReference type="InterPro" id="IPR011712">
    <property type="entry name" value="Sig_transdc_His_kin_sub3_dim/P"/>
</dbReference>
<dbReference type="InterPro" id="IPR050482">
    <property type="entry name" value="Sensor_HK_TwoCompSys"/>
</dbReference>
<gene>
    <name evidence="11" type="ORF">FKR81_04775</name>
</gene>
<feature type="domain" description="Histidine kinase/HSP90-like ATPase" evidence="10">
    <location>
        <begin position="288"/>
        <end position="379"/>
    </location>
</feature>
<name>A0A563F0H9_9PSEU</name>
<evidence type="ECO:0000313" key="12">
    <source>
        <dbReference type="Proteomes" id="UP000316639"/>
    </source>
</evidence>
<dbReference type="PANTHER" id="PTHR24421">
    <property type="entry name" value="NITRATE/NITRITE SENSOR PROTEIN NARX-RELATED"/>
    <property type="match status" value="1"/>
</dbReference>
<evidence type="ECO:0000313" key="11">
    <source>
        <dbReference type="EMBL" id="TWP53288.1"/>
    </source>
</evidence>
<keyword evidence="4" id="KW-0808">Transferase</keyword>
<dbReference type="GO" id="GO:0000155">
    <property type="term" value="F:phosphorelay sensor kinase activity"/>
    <property type="evidence" value="ECO:0007669"/>
    <property type="project" value="InterPro"/>
</dbReference>
<evidence type="ECO:0000256" key="3">
    <source>
        <dbReference type="ARBA" id="ARBA00022553"/>
    </source>
</evidence>
<dbReference type="PANTHER" id="PTHR24421:SF10">
    <property type="entry name" value="NITRATE_NITRITE SENSOR PROTEIN NARQ"/>
    <property type="match status" value="1"/>
</dbReference>
<proteinExistence type="predicted"/>
<dbReference type="SMART" id="SM00387">
    <property type="entry name" value="HATPase_c"/>
    <property type="match status" value="1"/>
</dbReference>
<keyword evidence="9" id="KW-0812">Transmembrane</keyword>
<dbReference type="OrthoDB" id="227596at2"/>
<dbReference type="Pfam" id="PF02518">
    <property type="entry name" value="HATPase_c"/>
    <property type="match status" value="1"/>
</dbReference>
<keyword evidence="9" id="KW-0472">Membrane</keyword>
<dbReference type="SUPFAM" id="SSF55874">
    <property type="entry name" value="ATPase domain of HSP90 chaperone/DNA topoisomerase II/histidine kinase"/>
    <property type="match status" value="1"/>
</dbReference>
<dbReference type="Proteomes" id="UP000316639">
    <property type="component" value="Unassembled WGS sequence"/>
</dbReference>
<feature type="transmembrane region" description="Helical" evidence="9">
    <location>
        <begin position="109"/>
        <end position="135"/>
    </location>
</feature>